<accession>A0AC34G9M3</accession>
<evidence type="ECO:0000313" key="1">
    <source>
        <dbReference type="Proteomes" id="UP000887579"/>
    </source>
</evidence>
<name>A0AC34G9M3_9BILA</name>
<protein>
    <submittedName>
        <fullName evidence="2">Cadherin domain-containing protein</fullName>
    </submittedName>
</protein>
<proteinExistence type="predicted"/>
<dbReference type="Proteomes" id="UP000887579">
    <property type="component" value="Unplaced"/>
</dbReference>
<organism evidence="1 2">
    <name type="scientific">Panagrolaimus sp. ES5</name>
    <dbReference type="NCBI Taxonomy" id="591445"/>
    <lineage>
        <taxon>Eukaryota</taxon>
        <taxon>Metazoa</taxon>
        <taxon>Ecdysozoa</taxon>
        <taxon>Nematoda</taxon>
        <taxon>Chromadorea</taxon>
        <taxon>Rhabditida</taxon>
        <taxon>Tylenchina</taxon>
        <taxon>Panagrolaimomorpha</taxon>
        <taxon>Panagrolaimoidea</taxon>
        <taxon>Panagrolaimidae</taxon>
        <taxon>Panagrolaimus</taxon>
    </lineage>
</organism>
<dbReference type="WBParaSite" id="ES5_v2.g26188.t1">
    <property type="protein sequence ID" value="ES5_v2.g26188.t1"/>
    <property type="gene ID" value="ES5_v2.g26188"/>
</dbReference>
<sequence>MEKFGGKPITIVKAEDSDAPGPQSEIRYAIVQDSSSNAWKYFRVDEITGGIFPLDKFDREAQDSFIFDVEAMDSMQSSLPGATGTNKDIVKVQIFIGDINDNPPYFTEKRYEGRVKENAEIYTDIITVKAQDLDRHSTLRYDLQSPDEKRIPFGVKTDSGVVFVKEALDYEQQNVYHLLLTVTDGKHNTTTSIYIYIEDVNDNAPIFEMPIYSITIVEEDQQVPKRLFTVKATDSDNDEASEKIVYKLEGQGVGHYFTIDPLYGHIDVIKPLDRDPPDGVPAWKFIVQGIDD</sequence>
<evidence type="ECO:0000313" key="2">
    <source>
        <dbReference type="WBParaSite" id="ES5_v2.g26188.t1"/>
    </source>
</evidence>
<reference evidence="2" key="1">
    <citation type="submission" date="2022-11" db="UniProtKB">
        <authorList>
            <consortium name="WormBaseParasite"/>
        </authorList>
    </citation>
    <scope>IDENTIFICATION</scope>
</reference>